<name>A0A371P264_9ACTN</name>
<feature type="binding site" evidence="7">
    <location>
        <begin position="80"/>
        <end position="82"/>
    </location>
    <ligand>
        <name>5-amino-6-(D-ribitylamino)uracil</name>
        <dbReference type="ChEBI" id="CHEBI:15934"/>
    </ligand>
</feature>
<dbReference type="EC" id="2.5.1.78" evidence="3 7"/>
<feature type="binding site" evidence="7">
    <location>
        <begin position="85"/>
        <end position="86"/>
    </location>
    <ligand>
        <name>(2S)-2-hydroxy-3-oxobutyl phosphate</name>
        <dbReference type="ChEBI" id="CHEBI:58830"/>
    </ligand>
</feature>
<dbReference type="InterPro" id="IPR034964">
    <property type="entry name" value="LS"/>
</dbReference>
<dbReference type="HAMAP" id="MF_00178">
    <property type="entry name" value="Lumazine_synth"/>
    <property type="match status" value="1"/>
</dbReference>
<evidence type="ECO:0000256" key="6">
    <source>
        <dbReference type="ARBA" id="ARBA00048785"/>
    </source>
</evidence>
<dbReference type="InterPro" id="IPR002180">
    <property type="entry name" value="LS/RS"/>
</dbReference>
<keyword evidence="4 7" id="KW-0686">Riboflavin biosynthesis</keyword>
<evidence type="ECO:0000256" key="3">
    <source>
        <dbReference type="ARBA" id="ARBA00012664"/>
    </source>
</evidence>
<dbReference type="EMBL" id="QUBR01000002">
    <property type="protein sequence ID" value="REK70037.1"/>
    <property type="molecule type" value="Genomic_DNA"/>
</dbReference>
<dbReference type="UniPathway" id="UPA00275">
    <property type="reaction ID" value="UER00404"/>
</dbReference>
<comment type="similarity">
    <text evidence="2 7">Belongs to the DMRL synthase family.</text>
</comment>
<feature type="binding site" evidence="7">
    <location>
        <position position="127"/>
    </location>
    <ligand>
        <name>(2S)-2-hydroxy-3-oxobutyl phosphate</name>
        <dbReference type="ChEBI" id="CHEBI:58830"/>
    </ligand>
</feature>
<dbReference type="Proteomes" id="UP000265581">
    <property type="component" value="Unassembled WGS sequence"/>
</dbReference>
<dbReference type="InterPro" id="IPR036467">
    <property type="entry name" value="LS/RS_sf"/>
</dbReference>
<evidence type="ECO:0000256" key="7">
    <source>
        <dbReference type="HAMAP-Rule" id="MF_00178"/>
    </source>
</evidence>
<dbReference type="NCBIfam" id="TIGR00114">
    <property type="entry name" value="lumazine-synth"/>
    <property type="match status" value="1"/>
</dbReference>
<evidence type="ECO:0000256" key="5">
    <source>
        <dbReference type="ARBA" id="ARBA00022679"/>
    </source>
</evidence>
<dbReference type="Gene3D" id="3.40.50.960">
    <property type="entry name" value="Lumazine/riboflavin synthase"/>
    <property type="match status" value="1"/>
</dbReference>
<dbReference type="GO" id="GO:0000906">
    <property type="term" value="F:6,7-dimethyl-8-ribityllumazine synthase activity"/>
    <property type="evidence" value="ECO:0007669"/>
    <property type="project" value="UniProtKB-UniRule"/>
</dbReference>
<dbReference type="OrthoDB" id="9809709at2"/>
<dbReference type="GO" id="GO:0009349">
    <property type="term" value="C:riboflavin synthase complex"/>
    <property type="evidence" value="ECO:0007669"/>
    <property type="project" value="UniProtKB-UniRule"/>
</dbReference>
<dbReference type="PANTHER" id="PTHR21058">
    <property type="entry name" value="6,7-DIMETHYL-8-RIBITYLLUMAZINE SYNTHASE DMRL SYNTHASE LUMAZINE SYNTHASE"/>
    <property type="match status" value="1"/>
</dbReference>
<comment type="function">
    <text evidence="7">Catalyzes the formation of 6,7-dimethyl-8-ribityllumazine by condensation of 5-amino-6-(D-ribitylamino)uracil with 3,4-dihydroxy-2-butanone 4-phosphate. This is the penultimate step in the biosynthesis of riboflavin.</text>
</comment>
<dbReference type="Pfam" id="PF00885">
    <property type="entry name" value="DMRL_synthase"/>
    <property type="match status" value="1"/>
</dbReference>
<evidence type="ECO:0000256" key="4">
    <source>
        <dbReference type="ARBA" id="ARBA00022619"/>
    </source>
</evidence>
<proteinExistence type="inferred from homology"/>
<feature type="binding site" evidence="7">
    <location>
        <begin position="57"/>
        <end position="59"/>
    </location>
    <ligand>
        <name>5-amino-6-(D-ribitylamino)uracil</name>
        <dbReference type="ChEBI" id="CHEBI:15934"/>
    </ligand>
</feature>
<organism evidence="8 9">
    <name type="scientific">Aeromicrobium endophyticum</name>
    <dbReference type="NCBI Taxonomy" id="2292704"/>
    <lineage>
        <taxon>Bacteria</taxon>
        <taxon>Bacillati</taxon>
        <taxon>Actinomycetota</taxon>
        <taxon>Actinomycetes</taxon>
        <taxon>Propionibacteriales</taxon>
        <taxon>Nocardioidaceae</taxon>
        <taxon>Aeromicrobium</taxon>
    </lineage>
</organism>
<feature type="binding site" evidence="7">
    <location>
        <position position="25"/>
    </location>
    <ligand>
        <name>5-amino-6-(D-ribitylamino)uracil</name>
        <dbReference type="ChEBI" id="CHEBI:15934"/>
    </ligand>
</feature>
<comment type="pathway">
    <text evidence="1 7">Cofactor biosynthesis; riboflavin biosynthesis; riboflavin from 2-hydroxy-3-oxobutyl phosphate and 5-amino-6-(D-ribitylamino)uracil: step 1/2.</text>
</comment>
<evidence type="ECO:0000313" key="9">
    <source>
        <dbReference type="Proteomes" id="UP000265581"/>
    </source>
</evidence>
<dbReference type="RefSeq" id="WP_119704635.1">
    <property type="nucleotide sequence ID" value="NZ_JBHSOI010000002.1"/>
</dbReference>
<feature type="binding site" evidence="7">
    <location>
        <position position="113"/>
    </location>
    <ligand>
        <name>5-amino-6-(D-ribitylamino)uracil</name>
        <dbReference type="ChEBI" id="CHEBI:15934"/>
    </ligand>
</feature>
<dbReference type="CDD" id="cd09209">
    <property type="entry name" value="Lumazine_synthase-I"/>
    <property type="match status" value="1"/>
</dbReference>
<reference evidence="8 9" key="1">
    <citation type="submission" date="2018-08" db="EMBL/GenBank/DDBJ databases">
        <title>Aeromicrobium sp. M2KJ-4, whole genome shotgun sequence.</title>
        <authorList>
            <person name="Tuo L."/>
        </authorList>
    </citation>
    <scope>NUCLEOTIDE SEQUENCE [LARGE SCALE GENOMIC DNA]</scope>
    <source>
        <strain evidence="8 9">M2KJ-4</strain>
    </source>
</reference>
<evidence type="ECO:0000256" key="2">
    <source>
        <dbReference type="ARBA" id="ARBA00007424"/>
    </source>
</evidence>
<comment type="caution">
    <text evidence="8">The sequence shown here is derived from an EMBL/GenBank/DDBJ whole genome shotgun (WGS) entry which is preliminary data.</text>
</comment>
<gene>
    <name evidence="7" type="primary">ribH</name>
    <name evidence="8" type="ORF">DX116_12710</name>
</gene>
<comment type="catalytic activity">
    <reaction evidence="6 7">
        <text>(2S)-2-hydroxy-3-oxobutyl phosphate + 5-amino-6-(D-ribitylamino)uracil = 6,7-dimethyl-8-(1-D-ribityl)lumazine + phosphate + 2 H2O + H(+)</text>
        <dbReference type="Rhea" id="RHEA:26152"/>
        <dbReference type="ChEBI" id="CHEBI:15377"/>
        <dbReference type="ChEBI" id="CHEBI:15378"/>
        <dbReference type="ChEBI" id="CHEBI:15934"/>
        <dbReference type="ChEBI" id="CHEBI:43474"/>
        <dbReference type="ChEBI" id="CHEBI:58201"/>
        <dbReference type="ChEBI" id="CHEBI:58830"/>
        <dbReference type="EC" id="2.5.1.78"/>
    </reaction>
</comment>
<keyword evidence="5 7" id="KW-0808">Transferase</keyword>
<feature type="active site" description="Proton donor" evidence="7">
    <location>
        <position position="88"/>
    </location>
</feature>
<dbReference type="GO" id="GO:0005829">
    <property type="term" value="C:cytosol"/>
    <property type="evidence" value="ECO:0007669"/>
    <property type="project" value="TreeGrafter"/>
</dbReference>
<evidence type="ECO:0000256" key="1">
    <source>
        <dbReference type="ARBA" id="ARBA00004917"/>
    </source>
</evidence>
<dbReference type="AlphaFoldDB" id="A0A371P264"/>
<dbReference type="GO" id="GO:0009231">
    <property type="term" value="P:riboflavin biosynthetic process"/>
    <property type="evidence" value="ECO:0007669"/>
    <property type="project" value="UniProtKB-UniRule"/>
</dbReference>
<dbReference type="PANTHER" id="PTHR21058:SF0">
    <property type="entry name" value="6,7-DIMETHYL-8-RIBITYLLUMAZINE SYNTHASE"/>
    <property type="match status" value="1"/>
</dbReference>
<protein>
    <recommendedName>
        <fullName evidence="3 7">6,7-dimethyl-8-ribityllumazine synthase</fullName>
        <shortName evidence="7">DMRL synthase</shortName>
        <shortName evidence="7">LS</shortName>
        <shortName evidence="7">Lumazine synthase</shortName>
        <ecNumber evidence="3 7">2.5.1.78</ecNumber>
    </recommendedName>
</protein>
<dbReference type="SUPFAM" id="SSF52121">
    <property type="entry name" value="Lumazine synthase"/>
    <property type="match status" value="1"/>
</dbReference>
<keyword evidence="9" id="KW-1185">Reference proteome</keyword>
<sequence length="156" mass="16110">MSGNGAPTIFVDGEGARVAIVASRWHTEVMDGLIAGAQAALAEAKVTDVTVARAPGSFELPILCQAYARQGFDAVIALGVIIRGGTPHFEYVSAAATDGLSRVALDTGVPIGFGLLTTDDEAQALDRAGLADSREDKGREAVEAALSTWNVLRTLG</sequence>
<evidence type="ECO:0000313" key="8">
    <source>
        <dbReference type="EMBL" id="REK70037.1"/>
    </source>
</evidence>
<accession>A0A371P264</accession>